<evidence type="ECO:0000313" key="9">
    <source>
        <dbReference type="EMBL" id="WQH15620.1"/>
    </source>
</evidence>
<dbReference type="Pfam" id="PF02535">
    <property type="entry name" value="Zip"/>
    <property type="match status" value="1"/>
</dbReference>
<evidence type="ECO:0000256" key="8">
    <source>
        <dbReference type="SAM" id="Phobius"/>
    </source>
</evidence>
<proteinExistence type="inferred from homology"/>
<organism evidence="9 10">
    <name type="scientific">Guyparkeria halophila</name>
    <dbReference type="NCBI Taxonomy" id="47960"/>
    <lineage>
        <taxon>Bacteria</taxon>
        <taxon>Pseudomonadati</taxon>
        <taxon>Pseudomonadota</taxon>
        <taxon>Gammaproteobacteria</taxon>
        <taxon>Chromatiales</taxon>
        <taxon>Thioalkalibacteraceae</taxon>
        <taxon>Guyparkeria</taxon>
    </lineage>
</organism>
<accession>A0ABZ0YWQ3</accession>
<feature type="transmembrane region" description="Helical" evidence="8">
    <location>
        <begin position="130"/>
        <end position="154"/>
    </location>
</feature>
<evidence type="ECO:0000313" key="10">
    <source>
        <dbReference type="Proteomes" id="UP001327459"/>
    </source>
</evidence>
<evidence type="ECO:0000256" key="1">
    <source>
        <dbReference type="ARBA" id="ARBA00004651"/>
    </source>
</evidence>
<feature type="transmembrane region" description="Helical" evidence="8">
    <location>
        <begin position="228"/>
        <end position="246"/>
    </location>
</feature>
<dbReference type="EMBL" id="CP140153">
    <property type="protein sequence ID" value="WQH15620.1"/>
    <property type="molecule type" value="Genomic_DNA"/>
</dbReference>
<feature type="transmembrane region" description="Helical" evidence="8">
    <location>
        <begin position="258"/>
        <end position="276"/>
    </location>
</feature>
<evidence type="ECO:0000256" key="3">
    <source>
        <dbReference type="ARBA" id="ARBA00022475"/>
    </source>
</evidence>
<evidence type="ECO:0000256" key="5">
    <source>
        <dbReference type="ARBA" id="ARBA00022833"/>
    </source>
</evidence>
<feature type="transmembrane region" description="Helical" evidence="8">
    <location>
        <begin position="82"/>
        <end position="99"/>
    </location>
</feature>
<evidence type="ECO:0000256" key="6">
    <source>
        <dbReference type="ARBA" id="ARBA00022989"/>
    </source>
</evidence>
<evidence type="ECO:0000256" key="7">
    <source>
        <dbReference type="ARBA" id="ARBA00023136"/>
    </source>
</evidence>
<sequence>MIDWLLAPWQAFLSASPVMQALVATLFTWGMTAAGALPVFFTDRENRRLLDILLGFTGGVMIAASFWSLLAPSIEMAGDLSVPAWFPAAVGFALGAAFLRGADLVLPHLHLNAPMHEAEGVPTTWRRTTLLVLAITLHNIPEGLAVGVAFGALAYGFDHASLGGAIALAVGIGIQNFPEGMAVAMPLRREGMSRRKSFWYGQLSGVVEPIAGVIGAAAVLFWQPILPYALAFAAGAMIFVVVEEVIPEAQRSGHADDATLGVIGGFILMMVLDVALG</sequence>
<dbReference type="PANTHER" id="PTHR11040">
    <property type="entry name" value="ZINC/IRON TRANSPORTER"/>
    <property type="match status" value="1"/>
</dbReference>
<dbReference type="RefSeq" id="WP_322520647.1">
    <property type="nucleotide sequence ID" value="NZ_CP140153.1"/>
</dbReference>
<feature type="transmembrane region" description="Helical" evidence="8">
    <location>
        <begin position="160"/>
        <end position="177"/>
    </location>
</feature>
<name>A0ABZ0YWQ3_9GAMM</name>
<reference evidence="9 10" key="1">
    <citation type="submission" date="2023-11" db="EMBL/GenBank/DDBJ databases">
        <title>MicrobeMod: A computational toolkit for identifying prokaryotic methylation and restriction-modification with nanopore sequencing.</title>
        <authorList>
            <person name="Crits-Christoph A."/>
            <person name="Kang S.C."/>
            <person name="Lee H."/>
            <person name="Ostrov N."/>
        </authorList>
    </citation>
    <scope>NUCLEOTIDE SEQUENCE [LARGE SCALE GENOMIC DNA]</scope>
    <source>
        <strain evidence="9 10">ATCC 49870</strain>
    </source>
</reference>
<comment type="subcellular location">
    <subcellularLocation>
        <location evidence="1">Cell membrane</location>
        <topology evidence="1">Multi-pass membrane protein</topology>
    </subcellularLocation>
</comment>
<keyword evidence="5" id="KW-0862">Zinc</keyword>
<dbReference type="PANTHER" id="PTHR11040:SF211">
    <property type="entry name" value="ZINC TRANSPORTER ZIP11"/>
    <property type="match status" value="1"/>
</dbReference>
<dbReference type="InterPro" id="IPR003689">
    <property type="entry name" value="ZIP"/>
</dbReference>
<keyword evidence="7 8" id="KW-0472">Membrane</keyword>
<feature type="transmembrane region" description="Helical" evidence="8">
    <location>
        <begin position="49"/>
        <end position="70"/>
    </location>
</feature>
<keyword evidence="6 8" id="KW-1133">Transmembrane helix</keyword>
<feature type="transmembrane region" description="Helical" evidence="8">
    <location>
        <begin position="20"/>
        <end position="42"/>
    </location>
</feature>
<feature type="transmembrane region" description="Helical" evidence="8">
    <location>
        <begin position="198"/>
        <end position="222"/>
    </location>
</feature>
<keyword evidence="3" id="KW-1003">Cell membrane</keyword>
<evidence type="ECO:0000256" key="2">
    <source>
        <dbReference type="ARBA" id="ARBA00006939"/>
    </source>
</evidence>
<keyword evidence="4 8" id="KW-0812">Transmembrane</keyword>
<gene>
    <name evidence="9" type="ORF">SR882_07565</name>
</gene>
<keyword evidence="10" id="KW-1185">Reference proteome</keyword>
<protein>
    <submittedName>
        <fullName evidence="9">ZIP family metal transporter</fullName>
    </submittedName>
</protein>
<dbReference type="Proteomes" id="UP001327459">
    <property type="component" value="Chromosome"/>
</dbReference>
<evidence type="ECO:0000256" key="4">
    <source>
        <dbReference type="ARBA" id="ARBA00022692"/>
    </source>
</evidence>
<comment type="similarity">
    <text evidence="2">Belongs to the ZIP transporter (TC 2.A.5) family.</text>
</comment>